<dbReference type="Pfam" id="PF00512">
    <property type="entry name" value="HisKA"/>
    <property type="match status" value="1"/>
</dbReference>
<dbReference type="PROSITE" id="PS50112">
    <property type="entry name" value="PAS"/>
    <property type="match status" value="2"/>
</dbReference>
<dbReference type="InterPro" id="IPR013656">
    <property type="entry name" value="PAS_4"/>
</dbReference>
<keyword evidence="7" id="KW-0812">Transmembrane</keyword>
<evidence type="ECO:0000259" key="8">
    <source>
        <dbReference type="PROSITE" id="PS50109"/>
    </source>
</evidence>
<dbReference type="InterPro" id="IPR004358">
    <property type="entry name" value="Sig_transdc_His_kin-like_C"/>
</dbReference>
<dbReference type="SMART" id="SM00388">
    <property type="entry name" value="HisKA"/>
    <property type="match status" value="1"/>
</dbReference>
<dbReference type="InterPro" id="IPR001610">
    <property type="entry name" value="PAC"/>
</dbReference>
<dbReference type="InterPro" id="IPR050736">
    <property type="entry name" value="Sensor_HK_Regulatory"/>
</dbReference>
<dbReference type="InterPro" id="IPR035965">
    <property type="entry name" value="PAS-like_dom_sf"/>
</dbReference>
<gene>
    <name evidence="11" type="ORF">LXT12_12515</name>
</gene>
<dbReference type="SMART" id="SM00387">
    <property type="entry name" value="HATPase_c"/>
    <property type="match status" value="1"/>
</dbReference>
<dbReference type="InterPro" id="IPR003594">
    <property type="entry name" value="HATPase_dom"/>
</dbReference>
<dbReference type="Proteomes" id="UP001201463">
    <property type="component" value="Unassembled WGS sequence"/>
</dbReference>
<dbReference type="SMART" id="SM00086">
    <property type="entry name" value="PAC"/>
    <property type="match status" value="2"/>
</dbReference>
<dbReference type="SMART" id="SM00091">
    <property type="entry name" value="PAS"/>
    <property type="match status" value="2"/>
</dbReference>
<sequence length="841" mass="90376">MARQRPDDPPPARPMLGRAGLLAQGLAALLALAVLAALAALASFERREALDNARDRAALVARTLEDHVTRTVESASLLLQTLGDGIAQQASAEPARLQPLLGRSLLSGLPFLRGAAVLDEHGTVLASSVAGEAGLRVDLRRLGPLPADGREALLPLLAGRSLADLASPARTPRAAGVGMLPLLRTVQFGGRRLLLVALVNPGALANFQQVALADGGGLAALAGLGGQLIAASDELPLQPGQRLQAHPVFDSWLPEREHGDYIGPGLLPGRQVVAFRASRSRPLVVMVEMAETAVLHAWYERLRWLGVIGLLALAAVAGGTAALLREMRAREQARHALDGAHEQVALRERELSVLLKSVQELIFRTDADGAITFVNARWAAISDESPSQARGRRFADLAAPADRQRTAELFRRDDRTSVRQTQICIPCRDGHPRHFLIAVVPLYVEGRIVGFAGSAMDVSERVASDQQLQHQLAFTGLLLEISPLPVSMFDTAGRYLMVNQAWEELVGHTREEVIGSPVGDFLSAGDPGAQARQDARLMAGGGRLRYEAQVRHRDGSRRDVVITQVPVPGEGGGTAGILCTLMDVSEFRDAERATREARDAAEEASRSKSEFVANISHELRTPLQAILGFSELGFVRGRDQPRLAAMFTDIHNSGQRMLALVNDLLDVSKIESAVGTFDLERCDLRTLVQAVLSELDPLLGQRRLRLDLRLPEEPLSAKVDPMRIHQAIRNVVANAIKFSPEGGTLQIEAVALTPEECRISVADRGPGIPPAELDAIFEAFVQSSQTKDGSGGTGLGLAIARKILEVHGGRITAENRVGGGAIFRMHLPLRVPGDSQLHTTY</sequence>
<evidence type="ECO:0000256" key="7">
    <source>
        <dbReference type="SAM" id="Phobius"/>
    </source>
</evidence>
<evidence type="ECO:0000313" key="11">
    <source>
        <dbReference type="EMBL" id="MCE4538074.1"/>
    </source>
</evidence>
<evidence type="ECO:0000256" key="4">
    <source>
        <dbReference type="ARBA" id="ARBA00022679"/>
    </source>
</evidence>
<comment type="caution">
    <text evidence="11">The sequence shown here is derived from an EMBL/GenBank/DDBJ whole genome shotgun (WGS) entry which is preliminary data.</text>
</comment>
<keyword evidence="7" id="KW-1133">Transmembrane helix</keyword>
<dbReference type="GO" id="GO:0016301">
    <property type="term" value="F:kinase activity"/>
    <property type="evidence" value="ECO:0007669"/>
    <property type="project" value="UniProtKB-KW"/>
</dbReference>
<feature type="domain" description="PAC" evidence="10">
    <location>
        <begin position="544"/>
        <end position="596"/>
    </location>
</feature>
<dbReference type="EMBL" id="JAJTWT010000004">
    <property type="protein sequence ID" value="MCE4538074.1"/>
    <property type="molecule type" value="Genomic_DNA"/>
</dbReference>
<evidence type="ECO:0000256" key="1">
    <source>
        <dbReference type="ARBA" id="ARBA00000085"/>
    </source>
</evidence>
<evidence type="ECO:0000256" key="2">
    <source>
        <dbReference type="ARBA" id="ARBA00012438"/>
    </source>
</evidence>
<dbReference type="SUPFAM" id="SSF55874">
    <property type="entry name" value="ATPase domain of HSP90 chaperone/DNA topoisomerase II/histidine kinase"/>
    <property type="match status" value="1"/>
</dbReference>
<name>A0ABS8XAX8_9BURK</name>
<dbReference type="InterPro" id="IPR036097">
    <property type="entry name" value="HisK_dim/P_sf"/>
</dbReference>
<feature type="domain" description="PAS" evidence="9">
    <location>
        <begin position="347"/>
        <end position="412"/>
    </location>
</feature>
<dbReference type="Pfam" id="PF02518">
    <property type="entry name" value="HATPase_c"/>
    <property type="match status" value="1"/>
</dbReference>
<dbReference type="Gene3D" id="1.10.287.130">
    <property type="match status" value="1"/>
</dbReference>
<dbReference type="PROSITE" id="PS50109">
    <property type="entry name" value="HIS_KIN"/>
    <property type="match status" value="1"/>
</dbReference>
<accession>A0ABS8XAX8</accession>
<keyword evidence="6" id="KW-0902">Two-component regulatory system</keyword>
<evidence type="ECO:0000256" key="6">
    <source>
        <dbReference type="ARBA" id="ARBA00023012"/>
    </source>
</evidence>
<dbReference type="SUPFAM" id="SSF55785">
    <property type="entry name" value="PYP-like sensor domain (PAS domain)"/>
    <property type="match status" value="2"/>
</dbReference>
<dbReference type="CDD" id="cd00130">
    <property type="entry name" value="PAS"/>
    <property type="match status" value="2"/>
</dbReference>
<keyword evidence="5 11" id="KW-0418">Kinase</keyword>
<dbReference type="InterPro" id="IPR036890">
    <property type="entry name" value="HATPase_C_sf"/>
</dbReference>
<evidence type="ECO:0000259" key="9">
    <source>
        <dbReference type="PROSITE" id="PS50112"/>
    </source>
</evidence>
<dbReference type="EC" id="2.7.13.3" evidence="2"/>
<keyword evidence="12" id="KW-1185">Reference proteome</keyword>
<dbReference type="CDD" id="cd00082">
    <property type="entry name" value="HisKA"/>
    <property type="match status" value="1"/>
</dbReference>
<dbReference type="NCBIfam" id="TIGR00229">
    <property type="entry name" value="sensory_box"/>
    <property type="match status" value="2"/>
</dbReference>
<dbReference type="InterPro" id="IPR000014">
    <property type="entry name" value="PAS"/>
</dbReference>
<evidence type="ECO:0000256" key="3">
    <source>
        <dbReference type="ARBA" id="ARBA00022553"/>
    </source>
</evidence>
<proteinExistence type="predicted"/>
<dbReference type="Gene3D" id="3.30.565.10">
    <property type="entry name" value="Histidine kinase-like ATPase, C-terminal domain"/>
    <property type="match status" value="1"/>
</dbReference>
<keyword evidence="4" id="KW-0808">Transferase</keyword>
<evidence type="ECO:0000259" key="10">
    <source>
        <dbReference type="PROSITE" id="PS50113"/>
    </source>
</evidence>
<feature type="domain" description="Histidine kinase" evidence="8">
    <location>
        <begin position="614"/>
        <end position="831"/>
    </location>
</feature>
<protein>
    <recommendedName>
        <fullName evidence="2">histidine kinase</fullName>
        <ecNumber evidence="2">2.7.13.3</ecNumber>
    </recommendedName>
</protein>
<dbReference type="InterPro" id="IPR000700">
    <property type="entry name" value="PAS-assoc_C"/>
</dbReference>
<dbReference type="PRINTS" id="PR00344">
    <property type="entry name" value="BCTRLSENSOR"/>
</dbReference>
<dbReference type="Pfam" id="PF08448">
    <property type="entry name" value="PAS_4"/>
    <property type="match status" value="2"/>
</dbReference>
<dbReference type="SUPFAM" id="SSF47384">
    <property type="entry name" value="Homodimeric domain of signal transducing histidine kinase"/>
    <property type="match status" value="1"/>
</dbReference>
<dbReference type="InterPro" id="IPR005467">
    <property type="entry name" value="His_kinase_dom"/>
</dbReference>
<keyword evidence="3" id="KW-0597">Phosphoprotein</keyword>
<feature type="domain" description="PAS" evidence="9">
    <location>
        <begin position="478"/>
        <end position="526"/>
    </location>
</feature>
<reference evidence="11 12" key="1">
    <citation type="submission" date="2021-12" db="EMBL/GenBank/DDBJ databases">
        <title>Genome seq of p7.</title>
        <authorList>
            <person name="Seo T."/>
        </authorList>
    </citation>
    <scope>NUCLEOTIDE SEQUENCE [LARGE SCALE GENOMIC DNA]</scope>
    <source>
        <strain evidence="11 12">P7</strain>
    </source>
</reference>
<organism evidence="11 12">
    <name type="scientific">Pelomonas caseinilytica</name>
    <dbReference type="NCBI Taxonomy" id="2906763"/>
    <lineage>
        <taxon>Bacteria</taxon>
        <taxon>Pseudomonadati</taxon>
        <taxon>Pseudomonadota</taxon>
        <taxon>Betaproteobacteria</taxon>
        <taxon>Burkholderiales</taxon>
        <taxon>Sphaerotilaceae</taxon>
        <taxon>Roseateles</taxon>
    </lineage>
</organism>
<feature type="domain" description="PAC" evidence="10">
    <location>
        <begin position="419"/>
        <end position="470"/>
    </location>
</feature>
<dbReference type="CDD" id="cd00075">
    <property type="entry name" value="HATPase"/>
    <property type="match status" value="1"/>
</dbReference>
<dbReference type="InterPro" id="IPR003661">
    <property type="entry name" value="HisK_dim/P_dom"/>
</dbReference>
<dbReference type="RefSeq" id="WP_233392504.1">
    <property type="nucleotide sequence ID" value="NZ_JAJTWT010000004.1"/>
</dbReference>
<comment type="catalytic activity">
    <reaction evidence="1">
        <text>ATP + protein L-histidine = ADP + protein N-phospho-L-histidine.</text>
        <dbReference type="EC" id="2.7.13.3"/>
    </reaction>
</comment>
<dbReference type="PANTHER" id="PTHR43711:SF1">
    <property type="entry name" value="HISTIDINE KINASE 1"/>
    <property type="match status" value="1"/>
</dbReference>
<dbReference type="Gene3D" id="3.30.450.20">
    <property type="entry name" value="PAS domain"/>
    <property type="match status" value="4"/>
</dbReference>
<evidence type="ECO:0000313" key="12">
    <source>
        <dbReference type="Proteomes" id="UP001201463"/>
    </source>
</evidence>
<dbReference type="PANTHER" id="PTHR43711">
    <property type="entry name" value="TWO-COMPONENT HISTIDINE KINASE"/>
    <property type="match status" value="1"/>
</dbReference>
<feature type="transmembrane region" description="Helical" evidence="7">
    <location>
        <begin position="304"/>
        <end position="324"/>
    </location>
</feature>
<dbReference type="PROSITE" id="PS50113">
    <property type="entry name" value="PAC"/>
    <property type="match status" value="2"/>
</dbReference>
<keyword evidence="7" id="KW-0472">Membrane</keyword>
<evidence type="ECO:0000256" key="5">
    <source>
        <dbReference type="ARBA" id="ARBA00022777"/>
    </source>
</evidence>